<gene>
    <name evidence="4" type="ORF">QRD43_02155</name>
</gene>
<dbReference type="Gene3D" id="2.60.40.10">
    <property type="entry name" value="Immunoglobulins"/>
    <property type="match status" value="1"/>
</dbReference>
<dbReference type="EMBL" id="JASVDS010000001">
    <property type="protein sequence ID" value="MDL5030696.1"/>
    <property type="molecule type" value="Genomic_DNA"/>
</dbReference>
<dbReference type="SUPFAM" id="SSF110296">
    <property type="entry name" value="Oligoxyloglucan reducing end-specific cellobiohydrolase"/>
    <property type="match status" value="3"/>
</dbReference>
<feature type="domain" description="PKD" evidence="3">
    <location>
        <begin position="56"/>
        <end position="111"/>
    </location>
</feature>
<dbReference type="InterPro" id="IPR013783">
    <property type="entry name" value="Ig-like_fold"/>
</dbReference>
<organism evidence="4 5">
    <name type="scientific">Roseateles subflavus</name>
    <dbReference type="NCBI Taxonomy" id="3053353"/>
    <lineage>
        <taxon>Bacteria</taxon>
        <taxon>Pseudomonadati</taxon>
        <taxon>Pseudomonadota</taxon>
        <taxon>Betaproteobacteria</taxon>
        <taxon>Burkholderiales</taxon>
        <taxon>Sphaerotilaceae</taxon>
        <taxon>Roseateles</taxon>
    </lineage>
</organism>
<dbReference type="InterPro" id="IPR015943">
    <property type="entry name" value="WD40/YVTN_repeat-like_dom_sf"/>
</dbReference>
<dbReference type="PANTHER" id="PTHR47199">
    <property type="entry name" value="PHOTOSYSTEM II STABILITY/ASSEMBLY FACTOR HCF136, CHLOROPLASTIC"/>
    <property type="match status" value="1"/>
</dbReference>
<keyword evidence="5" id="KW-1185">Reference proteome</keyword>
<dbReference type="InterPro" id="IPR035986">
    <property type="entry name" value="PKD_dom_sf"/>
</dbReference>
<evidence type="ECO:0000256" key="2">
    <source>
        <dbReference type="ARBA" id="ARBA00023276"/>
    </source>
</evidence>
<dbReference type="InterPro" id="IPR000601">
    <property type="entry name" value="PKD_dom"/>
</dbReference>
<evidence type="ECO:0000256" key="1">
    <source>
        <dbReference type="ARBA" id="ARBA00022531"/>
    </source>
</evidence>
<keyword evidence="2" id="KW-0604">Photosystem II</keyword>
<accession>A0ABT7LCV0</accession>
<dbReference type="CDD" id="cd00146">
    <property type="entry name" value="PKD"/>
    <property type="match status" value="1"/>
</dbReference>
<dbReference type="InterPro" id="IPR022409">
    <property type="entry name" value="PKD/Chitinase_dom"/>
</dbReference>
<dbReference type="PROSITE" id="PS50093">
    <property type="entry name" value="PKD"/>
    <property type="match status" value="1"/>
</dbReference>
<keyword evidence="1" id="KW-0602">Photosynthesis</keyword>
<reference evidence="4 5" key="1">
    <citation type="submission" date="2023-06" db="EMBL/GenBank/DDBJ databases">
        <title>Pelomonas sp. APW6 16S ribosomal RNA gene genome sequencing and assembly.</title>
        <authorList>
            <person name="Woo H."/>
        </authorList>
    </citation>
    <scope>NUCLEOTIDE SEQUENCE [LARGE SCALE GENOMIC DNA]</scope>
    <source>
        <strain evidence="4 5">APW6</strain>
    </source>
</reference>
<evidence type="ECO:0000313" key="4">
    <source>
        <dbReference type="EMBL" id="MDL5030696.1"/>
    </source>
</evidence>
<evidence type="ECO:0000313" key="5">
    <source>
        <dbReference type="Proteomes" id="UP001238603"/>
    </source>
</evidence>
<dbReference type="InterPro" id="IPR028203">
    <property type="entry name" value="PSII_CF48-like_dom"/>
</dbReference>
<dbReference type="Proteomes" id="UP001238603">
    <property type="component" value="Unassembled WGS sequence"/>
</dbReference>
<dbReference type="Pfam" id="PF14870">
    <property type="entry name" value="PSII_BNR"/>
    <property type="match status" value="2"/>
</dbReference>
<dbReference type="SUPFAM" id="SSF49299">
    <property type="entry name" value="PKD domain"/>
    <property type="match status" value="1"/>
</dbReference>
<proteinExistence type="predicted"/>
<evidence type="ECO:0000259" key="3">
    <source>
        <dbReference type="PROSITE" id="PS50093"/>
    </source>
</evidence>
<comment type="caution">
    <text evidence="4">The sequence shown here is derived from an EMBL/GenBank/DDBJ whole genome shotgun (WGS) entry which is preliminary data.</text>
</comment>
<dbReference type="RefSeq" id="WP_285980827.1">
    <property type="nucleotide sequence ID" value="NZ_JASVDS010000001.1"/>
</dbReference>
<protein>
    <submittedName>
        <fullName evidence="4">YCF48-related protein</fullName>
    </submittedName>
</protein>
<name>A0ABT7LCV0_9BURK</name>
<dbReference type="PANTHER" id="PTHR47199:SF2">
    <property type="entry name" value="PHOTOSYSTEM II STABILITY_ASSEMBLY FACTOR HCF136, CHLOROPLASTIC"/>
    <property type="match status" value="1"/>
</dbReference>
<dbReference type="SMART" id="SM00089">
    <property type="entry name" value="PKD"/>
    <property type="match status" value="1"/>
</dbReference>
<sequence>MTAMLAGLAACGGGSDSQPVLEVSLPSSVSLEVPALSDLSRPLVVSSNVMAQAGLSFAWQFGDGSSGSGAQAQHQYTVPGDYVVKLTISNAAGQSIEQRGNVSIERTAALKALSCSKADGRGWCWQSGRISNKALLDAYFASETLGWVVGDGGEIWRTTDGGATWAQRPSPTSNALKSVTGRGPQTLWVTDWTSTWTSSDGGEHWTAVPSAPNGRVALVGAPKGIYAYSTVCSTKFCDYSSAYSPDDGQSWIDFGLRSVSVAPGGALWRLEVSGGSNLFGGVPGDKGDVQVSRDAGKTWVRVLASSPDRFGALKVLDDLHVVAKTWTGQAWSPDPGSELWSQTRDGGASWEACQPSGGPVVCMSRTEPEQTAVSGAFVLGQFLQSDPRGRSKDFRLSASRQFSLTRQELRRSDDGGLQWTRAFGPRGAGQVAEVAALSDRVLLQVRAESVLRSSNGGQDWTEVLPLGPPTFSQRLAQLQALRNGVVWLLSDTQVWRSADGGQTWQKPDAPYVNWDALRFNDDGQTGWAVFLGRVFKTTDGGTSWSYVSVLPDGAPGELTVLNTQRLLARTGTSLLLSEDAGQTWQQVWQTPRAFTVSLSAVKPLGPGSLMAVGSRNTVLLSQDGGRTWQALALAADAGTQWLSVESVDGKTIWIGGSQGELMRSLDAGKTWGAVASGTTDALSRIQFVDAKTGWIATPEGLLATGSGG</sequence>
<dbReference type="CDD" id="cd15482">
    <property type="entry name" value="Sialidase_non-viral"/>
    <property type="match status" value="2"/>
</dbReference>
<dbReference type="Gene3D" id="2.130.10.10">
    <property type="entry name" value="YVTN repeat-like/Quinoprotein amine dehydrogenase"/>
    <property type="match status" value="4"/>
</dbReference>
<dbReference type="Pfam" id="PF18911">
    <property type="entry name" value="PKD_4"/>
    <property type="match status" value="1"/>
</dbReference>